<reference evidence="11 12" key="1">
    <citation type="journal article" date="2009" name="Science">
        <title>Green evolution and dynamic adaptations revealed by genomes of the marine picoeukaryotes Micromonas.</title>
        <authorList>
            <person name="Worden A.Z."/>
            <person name="Lee J.H."/>
            <person name="Mock T."/>
            <person name="Rouze P."/>
            <person name="Simmons M.P."/>
            <person name="Aerts A.L."/>
            <person name="Allen A.E."/>
            <person name="Cuvelier M.L."/>
            <person name="Derelle E."/>
            <person name="Everett M.V."/>
            <person name="Foulon E."/>
            <person name="Grimwood J."/>
            <person name="Gundlach H."/>
            <person name="Henrissat B."/>
            <person name="Napoli C."/>
            <person name="McDonald S.M."/>
            <person name="Parker M.S."/>
            <person name="Rombauts S."/>
            <person name="Salamov A."/>
            <person name="Von Dassow P."/>
            <person name="Badger J.H."/>
            <person name="Coutinho P.M."/>
            <person name="Demir E."/>
            <person name="Dubchak I."/>
            <person name="Gentemann C."/>
            <person name="Eikrem W."/>
            <person name="Gready J.E."/>
            <person name="John U."/>
            <person name="Lanier W."/>
            <person name="Lindquist E.A."/>
            <person name="Lucas S."/>
            <person name="Mayer K.F."/>
            <person name="Moreau H."/>
            <person name="Not F."/>
            <person name="Otillar R."/>
            <person name="Panaud O."/>
            <person name="Pangilinan J."/>
            <person name="Paulsen I."/>
            <person name="Piegu B."/>
            <person name="Poliakov A."/>
            <person name="Robbens S."/>
            <person name="Schmutz J."/>
            <person name="Toulza E."/>
            <person name="Wyss T."/>
            <person name="Zelensky A."/>
            <person name="Zhou K."/>
            <person name="Armbrust E.V."/>
            <person name="Bhattacharya D."/>
            <person name="Goodenough U.W."/>
            <person name="Van de Peer Y."/>
            <person name="Grigoriev I.V."/>
        </authorList>
    </citation>
    <scope>NUCLEOTIDE SEQUENCE [LARGE SCALE GENOMIC DNA]</scope>
    <source>
        <strain evidence="12">RCC299 / NOUM17</strain>
    </source>
</reference>
<dbReference type="FunFam" id="1.20.1270.50:FF:000002">
    <property type="entry name" value="Alpha-mannosidase"/>
    <property type="match status" value="1"/>
</dbReference>
<dbReference type="SUPFAM" id="SSF88688">
    <property type="entry name" value="Families 57/38 glycoside transferase middle domain"/>
    <property type="match status" value="1"/>
</dbReference>
<feature type="compositionally biased region" description="Low complexity" evidence="8">
    <location>
        <begin position="666"/>
        <end position="676"/>
    </location>
</feature>
<dbReference type="SUPFAM" id="SSF88713">
    <property type="entry name" value="Glycoside hydrolase/deacetylase"/>
    <property type="match status" value="1"/>
</dbReference>
<dbReference type="eggNOG" id="KOG1959">
    <property type="taxonomic scope" value="Eukaryota"/>
</dbReference>
<dbReference type="PANTHER" id="PTHR11607">
    <property type="entry name" value="ALPHA-MANNOSIDASE"/>
    <property type="match status" value="1"/>
</dbReference>
<dbReference type="FunCoup" id="C1EEA2">
    <property type="interactions" value="535"/>
</dbReference>
<dbReference type="Proteomes" id="UP000002009">
    <property type="component" value="Chromosome 11"/>
</dbReference>
<evidence type="ECO:0000313" key="12">
    <source>
        <dbReference type="Proteomes" id="UP000002009"/>
    </source>
</evidence>
<gene>
    <name evidence="11" type="ORF">MICPUN_62552</name>
</gene>
<dbReference type="CDD" id="cd10810">
    <property type="entry name" value="GH38N_AMII_LAM_like"/>
    <property type="match status" value="1"/>
</dbReference>
<evidence type="ECO:0000256" key="6">
    <source>
        <dbReference type="ARBA" id="ARBA00023295"/>
    </source>
</evidence>
<dbReference type="Gene3D" id="2.60.40.1360">
    <property type="match status" value="1"/>
</dbReference>
<dbReference type="GeneID" id="8247665"/>
<dbReference type="InterPro" id="IPR050843">
    <property type="entry name" value="Glycosyl_Hydrlase_38"/>
</dbReference>
<dbReference type="PANTHER" id="PTHR11607:SF3">
    <property type="entry name" value="LYSOSOMAL ALPHA-MANNOSIDASE"/>
    <property type="match status" value="1"/>
</dbReference>
<comment type="cofactor">
    <cofactor evidence="7">
        <name>Zn(2+)</name>
        <dbReference type="ChEBI" id="CHEBI:29105"/>
    </cofactor>
    <text evidence="7">Binds 1 zinc ion per subunit.</text>
</comment>
<dbReference type="SMART" id="SM00872">
    <property type="entry name" value="Alpha-mann_mid"/>
    <property type="match status" value="1"/>
</dbReference>
<dbReference type="GO" id="GO:0046872">
    <property type="term" value="F:metal ion binding"/>
    <property type="evidence" value="ECO:0007669"/>
    <property type="project" value="UniProtKB-KW"/>
</dbReference>
<dbReference type="STRING" id="296587.C1EEA2"/>
<evidence type="ECO:0000256" key="9">
    <source>
        <dbReference type="SAM" id="Phobius"/>
    </source>
</evidence>
<dbReference type="InterPro" id="IPR015341">
    <property type="entry name" value="Glyco_hydro_38_cen"/>
</dbReference>
<dbReference type="OMA" id="FIWRPSK"/>
<dbReference type="Gene3D" id="2.60.40.1180">
    <property type="entry name" value="Golgi alpha-mannosidase II"/>
    <property type="match status" value="1"/>
</dbReference>
<keyword evidence="2 7" id="KW-0479">Metal-binding</keyword>
<dbReference type="KEGG" id="mis:MICPUN_62552"/>
<dbReference type="InterPro" id="IPR011682">
    <property type="entry name" value="Glyco_hydro_38_C"/>
</dbReference>
<feature type="region of interest" description="Disordered" evidence="8">
    <location>
        <begin position="666"/>
        <end position="685"/>
    </location>
</feature>
<dbReference type="RefSeq" id="XP_002504941.1">
    <property type="nucleotide sequence ID" value="XM_002504895.1"/>
</dbReference>
<dbReference type="InterPro" id="IPR013780">
    <property type="entry name" value="Glyco_hydro_b"/>
</dbReference>
<dbReference type="InterPro" id="IPR028995">
    <property type="entry name" value="Glyco_hydro_57/38_cen_sf"/>
</dbReference>
<dbReference type="AlphaFoldDB" id="C1EEA2"/>
<dbReference type="GO" id="GO:0030246">
    <property type="term" value="F:carbohydrate binding"/>
    <property type="evidence" value="ECO:0007669"/>
    <property type="project" value="InterPro"/>
</dbReference>
<evidence type="ECO:0000256" key="1">
    <source>
        <dbReference type="ARBA" id="ARBA00009792"/>
    </source>
</evidence>
<comment type="similarity">
    <text evidence="1 7">Belongs to the glycosyl hydrolase 38 family.</text>
</comment>
<dbReference type="SUPFAM" id="SSF74650">
    <property type="entry name" value="Galactose mutarotase-like"/>
    <property type="match status" value="1"/>
</dbReference>
<dbReference type="InterPro" id="IPR011330">
    <property type="entry name" value="Glyco_hydro/deAcase_b/a-brl"/>
</dbReference>
<dbReference type="Gene3D" id="2.70.98.30">
    <property type="entry name" value="Golgi alpha-mannosidase II, domain 4"/>
    <property type="match status" value="1"/>
</dbReference>
<keyword evidence="9" id="KW-0812">Transmembrane</keyword>
<keyword evidence="6 7" id="KW-0326">Glycosidase</keyword>
<dbReference type="Pfam" id="PF09261">
    <property type="entry name" value="Alpha-mann_mid"/>
    <property type="match status" value="1"/>
</dbReference>
<keyword evidence="9" id="KW-1133">Transmembrane helix</keyword>
<evidence type="ECO:0000256" key="4">
    <source>
        <dbReference type="ARBA" id="ARBA00022833"/>
    </source>
</evidence>
<evidence type="ECO:0000256" key="7">
    <source>
        <dbReference type="RuleBase" id="RU361199"/>
    </source>
</evidence>
<dbReference type="EC" id="3.2.1.-" evidence="7"/>
<dbReference type="InterPro" id="IPR037094">
    <property type="entry name" value="Glyco_hydro_38_cen_sf"/>
</dbReference>
<keyword evidence="12" id="KW-1185">Reference proteome</keyword>
<protein>
    <recommendedName>
        <fullName evidence="7">Alpha-mannosidase</fullName>
        <ecNumber evidence="7">3.2.1.-</ecNumber>
    </recommendedName>
</protein>
<evidence type="ECO:0000313" key="11">
    <source>
        <dbReference type="EMBL" id="ACO66199.1"/>
    </source>
</evidence>
<evidence type="ECO:0000256" key="5">
    <source>
        <dbReference type="ARBA" id="ARBA00023157"/>
    </source>
</evidence>
<organism evidence="11 12">
    <name type="scientific">Micromonas commoda (strain RCC299 / NOUM17 / CCMP2709)</name>
    <name type="common">Picoplanktonic green alga</name>
    <dbReference type="NCBI Taxonomy" id="296587"/>
    <lineage>
        <taxon>Eukaryota</taxon>
        <taxon>Viridiplantae</taxon>
        <taxon>Chlorophyta</taxon>
        <taxon>Mamiellophyceae</taxon>
        <taxon>Mamiellales</taxon>
        <taxon>Mamiellaceae</taxon>
        <taxon>Micromonas</taxon>
    </lineage>
</organism>
<dbReference type="InParanoid" id="C1EEA2"/>
<evidence type="ECO:0000256" key="8">
    <source>
        <dbReference type="SAM" id="MobiDB-lite"/>
    </source>
</evidence>
<feature type="transmembrane region" description="Helical" evidence="9">
    <location>
        <begin position="41"/>
        <end position="63"/>
    </location>
</feature>
<keyword evidence="3 7" id="KW-0378">Hydrolase</keyword>
<evidence type="ECO:0000256" key="2">
    <source>
        <dbReference type="ARBA" id="ARBA00022723"/>
    </source>
</evidence>
<dbReference type="Gene3D" id="1.20.1270.50">
    <property type="entry name" value="Glycoside hydrolase family 38, central domain"/>
    <property type="match status" value="2"/>
</dbReference>
<name>C1EEA2_MICCC</name>
<dbReference type="CAZy" id="GH38">
    <property type="family name" value="Glycoside Hydrolase Family 38"/>
</dbReference>
<dbReference type="EMBL" id="CP001330">
    <property type="protein sequence ID" value="ACO66199.1"/>
    <property type="molecule type" value="Genomic_DNA"/>
</dbReference>
<keyword evidence="5" id="KW-1015">Disulfide bond</keyword>
<dbReference type="OrthoDB" id="2016903at2759"/>
<dbReference type="Pfam" id="PF01074">
    <property type="entry name" value="Glyco_hydro_38N"/>
    <property type="match status" value="1"/>
</dbReference>
<sequence>MRRSDDDVDASLRVLLRTGDEEGSVDDEEATRGGRGRASSLLNGLLLAIVVVFSVLLLLLLLAQAPVEAGCDRVPGYEGPPVPPPGDRRVPGKLNVHIVPHTHDDVGWLKTVDQYFTGSNASIQQADVRRIISSVVDELSKDPARTFVYAEMAFFSRWWKEQGAAERSRVRLLVKEGRLSFVNGGWCMHDEAAAHFADMIHQTSMGHEFIRANFGASALPRVGWQLDPFGHSAIQATHLGSGVGLEAVFFGRADVDDVARRIADGAMEFTWRGSRSLGPSNDVKGFVLSKYGNYGPPPGMCFDVVCGDDSRWQDDPDLEDYNVPAMVKTFVNAVEEQAGWFLGANGSTPYGGDVMLTMGTDFTYGAAPYWYDQLDRLIRHVNAAEGTKLNVFYSTPSAYLDAKTGNPHMRWPLKTGDFFPYRWNPHQYWTGYFTSRPTLKAFIRRGGEFLRAAQSLAAVVSLRGVVHAPGAETSTPWDLFRPLAEAVAVAQHHDAVSGTAKQHVTNDYAVRIQRGVDGVEGHFSRTLNAALLTRGSPSAPAPPSPDPDAVATRCPLLNVSACPVTESMTPGDVVAVLAYNPLAWERMEHVRIPMNAAAARRAVVVDASSGEFVPSATLPAPPPAPLAGRTTTQLVFSVALPPLSVSTFFVRSLSENEVLPETALAEAAEETGASESDANDGGAVSVSVDPNDGGLLVDFVVDATFNLTAKITAAFYASHDGSDGFVPSGAYVFRPDSSQEATPLRTPSFDAAAFRAFRSGVLAETRVAFGDWASVAVRTWSKERVPHAEVEWTVGPIPVEADGVGKEVIVRYSTGLATGGTWATDSNGRDMQPRRRDHRDDWTFRNASEEPVSSNYYPFGSIATLTGDERAGFHLLTDRSQGVGSIRDGELEAMVHRRNLNDDWLGVGEAMNETQCGCRECDCPGLVARGTHLIAATTPATGPRTYRELQTRSQNPTQLAFAKVNGWFEESIRGGSRSAVSVFAGEAPRNVHVVSIERLPGEDCSRGSACARIVLAHLFESEGCVGYDEELSAPAKVNLADFFPGRSIVAVDELTLSGTPIRPGDAVVTLEPMQIRAAKVEFA</sequence>
<dbReference type="Pfam" id="PF07748">
    <property type="entry name" value="Glyco_hydro_38C"/>
    <property type="match status" value="1"/>
</dbReference>
<accession>C1EEA2</accession>
<keyword evidence="4 7" id="KW-0862">Zinc</keyword>
<feature type="domain" description="Glycoside hydrolase family 38 central" evidence="10">
    <location>
        <begin position="427"/>
        <end position="512"/>
    </location>
</feature>
<dbReference type="GO" id="GO:0006013">
    <property type="term" value="P:mannose metabolic process"/>
    <property type="evidence" value="ECO:0007669"/>
    <property type="project" value="InterPro"/>
</dbReference>
<keyword evidence="9" id="KW-0472">Membrane</keyword>
<dbReference type="InterPro" id="IPR027291">
    <property type="entry name" value="Glyco_hydro_38_N_sf"/>
</dbReference>
<dbReference type="InterPro" id="IPR011013">
    <property type="entry name" value="Gal_mutarotase_sf_dom"/>
</dbReference>
<evidence type="ECO:0000256" key="3">
    <source>
        <dbReference type="ARBA" id="ARBA00022801"/>
    </source>
</evidence>
<proteinExistence type="inferred from homology"/>
<dbReference type="GO" id="GO:0004559">
    <property type="term" value="F:alpha-mannosidase activity"/>
    <property type="evidence" value="ECO:0007669"/>
    <property type="project" value="InterPro"/>
</dbReference>
<dbReference type="Gene3D" id="3.20.110.10">
    <property type="entry name" value="Glycoside hydrolase 38, N terminal domain"/>
    <property type="match status" value="1"/>
</dbReference>
<dbReference type="FunFam" id="1.20.1270.50:FF:000003">
    <property type="entry name" value="Alpha-mannosidase"/>
    <property type="match status" value="1"/>
</dbReference>
<dbReference type="InterPro" id="IPR000602">
    <property type="entry name" value="Glyco_hydro_38_N"/>
</dbReference>
<evidence type="ECO:0000259" key="10">
    <source>
        <dbReference type="SMART" id="SM00872"/>
    </source>
</evidence>